<dbReference type="Proteomes" id="UP000499080">
    <property type="component" value="Unassembled WGS sequence"/>
</dbReference>
<organism evidence="2 3">
    <name type="scientific">Araneus ventricosus</name>
    <name type="common">Orbweaver spider</name>
    <name type="synonym">Epeira ventricosa</name>
    <dbReference type="NCBI Taxonomy" id="182803"/>
    <lineage>
        <taxon>Eukaryota</taxon>
        <taxon>Metazoa</taxon>
        <taxon>Ecdysozoa</taxon>
        <taxon>Arthropoda</taxon>
        <taxon>Chelicerata</taxon>
        <taxon>Arachnida</taxon>
        <taxon>Araneae</taxon>
        <taxon>Araneomorphae</taxon>
        <taxon>Entelegynae</taxon>
        <taxon>Araneoidea</taxon>
        <taxon>Araneidae</taxon>
        <taxon>Araneus</taxon>
    </lineage>
</organism>
<dbReference type="OrthoDB" id="64893at2759"/>
<comment type="caution">
    <text evidence="2">The sequence shown here is derived from an EMBL/GenBank/DDBJ whole genome shotgun (WGS) entry which is preliminary data.</text>
</comment>
<dbReference type="AlphaFoldDB" id="A0A4Y2C2I9"/>
<keyword evidence="3" id="KW-1185">Reference proteome</keyword>
<evidence type="ECO:0000313" key="2">
    <source>
        <dbReference type="EMBL" id="GBL98538.1"/>
    </source>
</evidence>
<sequence length="117" mass="12794">MFSIKAIISVFLQQTQWNINKGKCGVCGDPYNAPHPRDHEAGGIYGNGIITGKYKSGQILEAVVEMTANHNGYLEFKICPNNDITKEAPEECLDKYPLELAEGEGTKYDITGKGKGT</sequence>
<dbReference type="EMBL" id="BGPR01000140">
    <property type="protein sequence ID" value="GBL98538.1"/>
    <property type="molecule type" value="Genomic_DNA"/>
</dbReference>
<accession>A0A4Y2C2I9</accession>
<feature type="domain" description="Chitin-binding type-4" evidence="1">
    <location>
        <begin position="19"/>
        <end position="102"/>
    </location>
</feature>
<dbReference type="InterPro" id="IPR004302">
    <property type="entry name" value="Cellulose/chitin-bd_N"/>
</dbReference>
<name>A0A4Y2C2I9_ARAVE</name>
<dbReference type="Pfam" id="PF03067">
    <property type="entry name" value="LPMO_10"/>
    <property type="match status" value="1"/>
</dbReference>
<reference evidence="2 3" key="1">
    <citation type="journal article" date="2019" name="Sci. Rep.">
        <title>Orb-weaving spider Araneus ventricosus genome elucidates the spidroin gene catalogue.</title>
        <authorList>
            <person name="Kono N."/>
            <person name="Nakamura H."/>
            <person name="Ohtoshi R."/>
            <person name="Moran D.A.P."/>
            <person name="Shinohara A."/>
            <person name="Yoshida Y."/>
            <person name="Fujiwara M."/>
            <person name="Mori M."/>
            <person name="Tomita M."/>
            <person name="Arakawa K."/>
        </authorList>
    </citation>
    <scope>NUCLEOTIDE SEQUENCE [LARGE SCALE GENOMIC DNA]</scope>
</reference>
<gene>
    <name evidence="2" type="ORF">AVEN_111648_1</name>
</gene>
<protein>
    <recommendedName>
        <fullName evidence="1">Chitin-binding type-4 domain-containing protein</fullName>
    </recommendedName>
</protein>
<evidence type="ECO:0000313" key="3">
    <source>
        <dbReference type="Proteomes" id="UP000499080"/>
    </source>
</evidence>
<proteinExistence type="predicted"/>
<evidence type="ECO:0000259" key="1">
    <source>
        <dbReference type="Pfam" id="PF03067"/>
    </source>
</evidence>